<dbReference type="Proteomes" id="UP000321181">
    <property type="component" value="Unassembled WGS sequence"/>
</dbReference>
<dbReference type="GO" id="GO:0006355">
    <property type="term" value="P:regulation of DNA-templated transcription"/>
    <property type="evidence" value="ECO:0007669"/>
    <property type="project" value="InterPro"/>
</dbReference>
<dbReference type="SMART" id="SM01043">
    <property type="entry name" value="BTAD"/>
    <property type="match status" value="1"/>
</dbReference>
<evidence type="ECO:0000313" key="9">
    <source>
        <dbReference type="Proteomes" id="UP000321181"/>
    </source>
</evidence>
<feature type="compositionally biased region" description="Basic and acidic residues" evidence="6">
    <location>
        <begin position="268"/>
        <end position="277"/>
    </location>
</feature>
<dbReference type="Pfam" id="PF00486">
    <property type="entry name" value="Trans_reg_C"/>
    <property type="match status" value="1"/>
</dbReference>
<evidence type="ECO:0000256" key="5">
    <source>
        <dbReference type="PROSITE-ProRule" id="PRU01091"/>
    </source>
</evidence>
<dbReference type="GO" id="GO:0003677">
    <property type="term" value="F:DNA binding"/>
    <property type="evidence" value="ECO:0007669"/>
    <property type="project" value="UniProtKB-UniRule"/>
</dbReference>
<sequence length="1097" mass="113513">MAVELRLLGTTQALRDGVPVDLGGPRPTELLALLAAADGRVVPAGALAEQLWRGDPPPTAPTTLQGHVARLRRRLEPGTPARDAAVVVSRGGGYALVLPRHAVDVHRLEDRLRDALADLATGAAPEVAGRLRDVLTQWSGRPFADVADVPAVEPLVARLEELRLLAVEELAQVVLATGDGPALVPDLLAVAAEHPLRERTQALLARALHQGGRQGDALAVLRATRERLADELGVDPSPDLRDLERALLRQDPALRPRTSGARTPAADDPGRRDREDDVGGNADLPADGFVGRAAELSALDSAWRHAAAGATTAVVVTGEPGIGKTRLVDAFAARRGLGVRWGRCSQVGGAPPYWPWQQVLGGLPPLEGGDAGGRFAVGVEITRRLAARAADGPLLVALDDLQWADPDSLRVLEIVLTELRDAPVLLALTCREEATGDPAVGGVLALAARRPGARRLLLGGLDEAEVGQLSAVVTGRTPDAADARDLARRSAGHPFFVAELAALAGTTPEVARSASGTPQARAVVPAGVRDVLRLRLRALPADARAVLEAVAVAGDTAVGIVAGALGEPAASVGTAASAAVRAGLLVEPAPGRLRPAHDLVRDVTLGELDPGRRAALHRGLADALGAGAAAATSAAAIAVHRSEAALGAVDADAARACLRAAQEALDRAGDADAADLAARGLRHVPGADLPLVADLDLTRGRALRRLGLLEDSSAALASAADAARAAGDDERLARAALASAGGGLGGYWASVGAPAAVDRHLLAEAAARADRLDPDLRAQVLAAWSVHRSTEGHPDGEQPALAAEAAAGQRPSARARATVARFVSTWTPAHAQRRVDLARALLADADDDVTAATALHLLRCALTETVRPDEAAAVSRRFTDLAARRGDGDLLLLDLWVRSGTALAQGSYGEARRLADDAVATAPTVSPAAADVTRMSRQTVEGIIAWHERRLPEVVPDVVDLAATVDPGWLGVLAQAHAQAGRREAALAAADRLLEQPGAGVREPVRTVLLTDVYLELGDAERAAGMLPALRSYGDTVVVLWAGTTILGPVSLYRGGVLALLGDPAAEAELARAVEVCDLFGFRPFARRARRLAGHGG</sequence>
<accession>A0A512D9H3</accession>
<dbReference type="SUPFAM" id="SSF52540">
    <property type="entry name" value="P-loop containing nucleoside triphosphate hydrolases"/>
    <property type="match status" value="1"/>
</dbReference>
<dbReference type="InterPro" id="IPR016032">
    <property type="entry name" value="Sig_transdc_resp-reg_C-effctor"/>
</dbReference>
<evidence type="ECO:0000256" key="3">
    <source>
        <dbReference type="ARBA" id="ARBA00023125"/>
    </source>
</evidence>
<feature type="region of interest" description="Disordered" evidence="6">
    <location>
        <begin position="249"/>
        <end position="285"/>
    </location>
</feature>
<dbReference type="Pfam" id="PF13191">
    <property type="entry name" value="AAA_16"/>
    <property type="match status" value="1"/>
</dbReference>
<keyword evidence="4" id="KW-0804">Transcription</keyword>
<dbReference type="SUPFAM" id="SSF46894">
    <property type="entry name" value="C-terminal effector domain of the bipartite response regulators"/>
    <property type="match status" value="1"/>
</dbReference>
<protein>
    <recommendedName>
        <fullName evidence="7">OmpR/PhoB-type domain-containing protein</fullName>
    </recommendedName>
</protein>
<evidence type="ECO:0000259" key="7">
    <source>
        <dbReference type="PROSITE" id="PS51755"/>
    </source>
</evidence>
<evidence type="ECO:0000256" key="6">
    <source>
        <dbReference type="SAM" id="MobiDB-lite"/>
    </source>
</evidence>
<gene>
    <name evidence="8" type="ORF">CAE01nite_08690</name>
</gene>
<dbReference type="CDD" id="cd15831">
    <property type="entry name" value="BTAD"/>
    <property type="match status" value="1"/>
</dbReference>
<dbReference type="SUPFAM" id="SSF48452">
    <property type="entry name" value="TPR-like"/>
    <property type="match status" value="1"/>
</dbReference>
<evidence type="ECO:0000256" key="2">
    <source>
        <dbReference type="ARBA" id="ARBA00023015"/>
    </source>
</evidence>
<dbReference type="InterPro" id="IPR001867">
    <property type="entry name" value="OmpR/PhoB-type_DNA-bd"/>
</dbReference>
<dbReference type="InterPro" id="IPR041664">
    <property type="entry name" value="AAA_16"/>
</dbReference>
<dbReference type="InterPro" id="IPR011990">
    <property type="entry name" value="TPR-like_helical_dom_sf"/>
</dbReference>
<dbReference type="InterPro" id="IPR005158">
    <property type="entry name" value="BTAD"/>
</dbReference>
<comment type="similarity">
    <text evidence="1">Belongs to the AfsR/DnrI/RedD regulatory family.</text>
</comment>
<reference evidence="8 9" key="1">
    <citation type="submission" date="2019-07" db="EMBL/GenBank/DDBJ databases">
        <title>Whole genome shotgun sequence of Cellulomonas aerilata NBRC 106308.</title>
        <authorList>
            <person name="Hosoyama A."/>
            <person name="Uohara A."/>
            <person name="Ohji S."/>
            <person name="Ichikawa N."/>
        </authorList>
    </citation>
    <scope>NUCLEOTIDE SEQUENCE [LARGE SCALE GENOMIC DNA]</scope>
    <source>
        <strain evidence="8 9">NBRC 106308</strain>
    </source>
</reference>
<dbReference type="InterPro" id="IPR027417">
    <property type="entry name" value="P-loop_NTPase"/>
</dbReference>
<dbReference type="PANTHER" id="PTHR35807">
    <property type="entry name" value="TRANSCRIPTIONAL REGULATOR REDD-RELATED"/>
    <property type="match status" value="1"/>
</dbReference>
<feature type="DNA-binding region" description="OmpR/PhoB-type" evidence="5">
    <location>
        <begin position="1"/>
        <end position="98"/>
    </location>
</feature>
<dbReference type="Pfam" id="PF03704">
    <property type="entry name" value="BTAD"/>
    <property type="match status" value="1"/>
</dbReference>
<keyword evidence="3 5" id="KW-0238">DNA-binding</keyword>
<dbReference type="InterPro" id="IPR036388">
    <property type="entry name" value="WH-like_DNA-bd_sf"/>
</dbReference>
<feature type="domain" description="OmpR/PhoB-type" evidence="7">
    <location>
        <begin position="1"/>
        <end position="98"/>
    </location>
</feature>
<dbReference type="PANTHER" id="PTHR35807:SF1">
    <property type="entry name" value="TRANSCRIPTIONAL REGULATOR REDD"/>
    <property type="match status" value="1"/>
</dbReference>
<dbReference type="Gene3D" id="1.10.10.10">
    <property type="entry name" value="Winged helix-like DNA-binding domain superfamily/Winged helix DNA-binding domain"/>
    <property type="match status" value="1"/>
</dbReference>
<keyword evidence="2" id="KW-0805">Transcription regulation</keyword>
<proteinExistence type="inferred from homology"/>
<evidence type="ECO:0000256" key="1">
    <source>
        <dbReference type="ARBA" id="ARBA00005820"/>
    </source>
</evidence>
<dbReference type="InterPro" id="IPR051677">
    <property type="entry name" value="AfsR-DnrI-RedD_regulator"/>
</dbReference>
<dbReference type="EMBL" id="BJYY01000002">
    <property type="protein sequence ID" value="GEO33144.1"/>
    <property type="molecule type" value="Genomic_DNA"/>
</dbReference>
<dbReference type="Gene3D" id="3.40.50.300">
    <property type="entry name" value="P-loop containing nucleotide triphosphate hydrolases"/>
    <property type="match status" value="1"/>
</dbReference>
<keyword evidence="9" id="KW-1185">Reference proteome</keyword>
<dbReference type="PROSITE" id="PS51755">
    <property type="entry name" value="OMPR_PHOB"/>
    <property type="match status" value="1"/>
</dbReference>
<organism evidence="8 9">
    <name type="scientific">Cellulomonas aerilata</name>
    <dbReference type="NCBI Taxonomy" id="515326"/>
    <lineage>
        <taxon>Bacteria</taxon>
        <taxon>Bacillati</taxon>
        <taxon>Actinomycetota</taxon>
        <taxon>Actinomycetes</taxon>
        <taxon>Micrococcales</taxon>
        <taxon>Cellulomonadaceae</taxon>
        <taxon>Cellulomonas</taxon>
    </lineage>
</organism>
<dbReference type="AlphaFoldDB" id="A0A512D9H3"/>
<dbReference type="GO" id="GO:0000160">
    <property type="term" value="P:phosphorelay signal transduction system"/>
    <property type="evidence" value="ECO:0007669"/>
    <property type="project" value="InterPro"/>
</dbReference>
<name>A0A512D9H3_9CELL</name>
<evidence type="ECO:0000256" key="4">
    <source>
        <dbReference type="ARBA" id="ARBA00023163"/>
    </source>
</evidence>
<dbReference type="SMART" id="SM00862">
    <property type="entry name" value="Trans_reg_C"/>
    <property type="match status" value="1"/>
</dbReference>
<dbReference type="RefSeq" id="WP_146900487.1">
    <property type="nucleotide sequence ID" value="NZ_BAAARM010000001.1"/>
</dbReference>
<dbReference type="Gene3D" id="1.25.40.10">
    <property type="entry name" value="Tetratricopeptide repeat domain"/>
    <property type="match status" value="1"/>
</dbReference>
<evidence type="ECO:0000313" key="8">
    <source>
        <dbReference type="EMBL" id="GEO33144.1"/>
    </source>
</evidence>
<dbReference type="OrthoDB" id="3691954at2"/>
<comment type="caution">
    <text evidence="8">The sequence shown here is derived from an EMBL/GenBank/DDBJ whole genome shotgun (WGS) entry which is preliminary data.</text>
</comment>